<keyword evidence="1" id="KW-0812">Transmembrane</keyword>
<evidence type="ECO:0000256" key="1">
    <source>
        <dbReference type="SAM" id="Phobius"/>
    </source>
</evidence>
<name>A0A1M6URP8_9BACT</name>
<protein>
    <submittedName>
        <fullName evidence="2">Uncharacterized protein</fullName>
    </submittedName>
</protein>
<dbReference type="STRING" id="633813.SAMN04488087_1831"/>
<keyword evidence="1" id="KW-0472">Membrane</keyword>
<evidence type="ECO:0000313" key="3">
    <source>
        <dbReference type="Proteomes" id="UP000185812"/>
    </source>
</evidence>
<dbReference type="AlphaFoldDB" id="A0A1M6URP8"/>
<evidence type="ECO:0000313" key="2">
    <source>
        <dbReference type="EMBL" id="SHK71885.1"/>
    </source>
</evidence>
<dbReference type="EMBL" id="FRAU01000005">
    <property type="protein sequence ID" value="SHK71885.1"/>
    <property type="molecule type" value="Genomic_DNA"/>
</dbReference>
<keyword evidence="1" id="KW-1133">Transmembrane helix</keyword>
<feature type="transmembrane region" description="Helical" evidence="1">
    <location>
        <begin position="60"/>
        <end position="82"/>
    </location>
</feature>
<accession>A0A1M6URP8</accession>
<proteinExistence type="predicted"/>
<feature type="transmembrane region" description="Helical" evidence="1">
    <location>
        <begin position="21"/>
        <end position="40"/>
    </location>
</feature>
<gene>
    <name evidence="2" type="ORF">SAMN04488087_1831</name>
</gene>
<reference evidence="3" key="1">
    <citation type="submission" date="2016-11" db="EMBL/GenBank/DDBJ databases">
        <authorList>
            <person name="Varghese N."/>
            <person name="Submissions S."/>
        </authorList>
    </citation>
    <scope>NUCLEOTIDE SEQUENCE [LARGE SCALE GENOMIC DNA]</scope>
    <source>
        <strain evidence="3">DSM 22212</strain>
    </source>
</reference>
<organism evidence="2 3">
    <name type="scientific">Rhodothermus profundi</name>
    <dbReference type="NCBI Taxonomy" id="633813"/>
    <lineage>
        <taxon>Bacteria</taxon>
        <taxon>Pseudomonadati</taxon>
        <taxon>Rhodothermota</taxon>
        <taxon>Rhodothermia</taxon>
        <taxon>Rhodothermales</taxon>
        <taxon>Rhodothermaceae</taxon>
        <taxon>Rhodothermus</taxon>
    </lineage>
</organism>
<sequence>MAPVPEGALVAHAVPDNGGGALLFGVAALLFLGGMFWLILSPDSPYAQPPLQWVRPYDLIGSSVLFTVLNVLPASGQFVYLLKKRAASA</sequence>
<dbReference type="Proteomes" id="UP000185812">
    <property type="component" value="Unassembled WGS sequence"/>
</dbReference>
<keyword evidence="3" id="KW-1185">Reference proteome</keyword>